<organism evidence="10">
    <name type="scientific">Methanothermobacter wolfeii</name>
    <name type="common">Methanobacterium wolfei</name>
    <dbReference type="NCBI Taxonomy" id="145261"/>
    <lineage>
        <taxon>Archaea</taxon>
        <taxon>Methanobacteriati</taxon>
        <taxon>Methanobacteriota</taxon>
        <taxon>Methanomada group</taxon>
        <taxon>Methanobacteria</taxon>
        <taxon>Methanobacteriales</taxon>
        <taxon>Methanobacteriaceae</taxon>
        <taxon>Methanothermobacter</taxon>
    </lineage>
</organism>
<dbReference type="InterPro" id="IPR018089">
    <property type="entry name" value="OMPdecase_AS"/>
</dbReference>
<dbReference type="HAMAP" id="MF_01200_A">
    <property type="entry name" value="OMPdecase_type1_A"/>
    <property type="match status" value="1"/>
</dbReference>
<comment type="similarity">
    <text evidence="5">Belongs to the OMP decarboxylase family. Type 1 subfamily.</text>
</comment>
<reference evidence="10" key="1">
    <citation type="submission" date="2022-09" db="EMBL/GenBank/DDBJ databases">
        <title>Characterization of three MwoI isoschizomers from sequenced genome and metagenomes.</title>
        <authorList>
            <person name="Fomenkov A."/>
            <person name="Xu S.Y."/>
            <person name="Roberts R.J."/>
        </authorList>
    </citation>
    <scope>NUCLEOTIDE SEQUENCE</scope>
    <source>
        <strain evidence="10">DSM 2970</strain>
    </source>
</reference>
<keyword evidence="4 5" id="KW-0456">Lyase</keyword>
<evidence type="ECO:0000256" key="1">
    <source>
        <dbReference type="ARBA" id="ARBA00004861"/>
    </source>
</evidence>
<dbReference type="Proteomes" id="UP001065373">
    <property type="component" value="Chromosome"/>
</dbReference>
<dbReference type="SUPFAM" id="SSF51366">
    <property type="entry name" value="Ribulose-phoshate binding barrel"/>
    <property type="match status" value="1"/>
</dbReference>
<comment type="catalytic activity">
    <reaction evidence="5 8">
        <text>orotidine 5'-phosphate + H(+) = UMP + CO2</text>
        <dbReference type="Rhea" id="RHEA:11596"/>
        <dbReference type="ChEBI" id="CHEBI:15378"/>
        <dbReference type="ChEBI" id="CHEBI:16526"/>
        <dbReference type="ChEBI" id="CHEBI:57538"/>
        <dbReference type="ChEBI" id="CHEBI:57865"/>
        <dbReference type="EC" id="4.1.1.23"/>
    </reaction>
</comment>
<dbReference type="InterPro" id="IPR014732">
    <property type="entry name" value="OMPdecase"/>
</dbReference>
<dbReference type="CDD" id="cd04725">
    <property type="entry name" value="OMP_decarboxylase_like"/>
    <property type="match status" value="1"/>
</dbReference>
<dbReference type="Pfam" id="PF00215">
    <property type="entry name" value="OMPdecase"/>
    <property type="match status" value="1"/>
</dbReference>
<evidence type="ECO:0000256" key="3">
    <source>
        <dbReference type="ARBA" id="ARBA00022975"/>
    </source>
</evidence>
<dbReference type="GO" id="GO:0006207">
    <property type="term" value="P:'de novo' pyrimidine nucleobase biosynthetic process"/>
    <property type="evidence" value="ECO:0007669"/>
    <property type="project" value="InterPro"/>
</dbReference>
<proteinExistence type="inferred from homology"/>
<dbReference type="InterPro" id="IPR011060">
    <property type="entry name" value="RibuloseP-bd_barrel"/>
</dbReference>
<dbReference type="PANTHER" id="PTHR32119:SF2">
    <property type="entry name" value="OROTIDINE 5'-PHOSPHATE DECARBOXYLASE"/>
    <property type="match status" value="1"/>
</dbReference>
<evidence type="ECO:0000256" key="4">
    <source>
        <dbReference type="ARBA" id="ARBA00023239"/>
    </source>
</evidence>
<evidence type="ECO:0000313" key="10">
    <source>
        <dbReference type="EMBL" id="UXH32252.1"/>
    </source>
</evidence>
<dbReference type="GeneID" id="75106164"/>
<feature type="active site" description="For OMPdecase activity" evidence="6">
    <location>
        <position position="64"/>
    </location>
</feature>
<dbReference type="PROSITE" id="PS00156">
    <property type="entry name" value="OMPDECASE"/>
    <property type="match status" value="1"/>
</dbReference>
<dbReference type="GO" id="GO:0004590">
    <property type="term" value="F:orotidine-5'-phosphate decarboxylase activity"/>
    <property type="evidence" value="ECO:0007669"/>
    <property type="project" value="UniProtKB-UniRule"/>
</dbReference>
<feature type="binding site" evidence="5 7">
    <location>
        <position position="195"/>
    </location>
    <ligand>
        <name>substrate</name>
    </ligand>
</feature>
<feature type="binding site" evidence="5 7">
    <location>
        <position position="12"/>
    </location>
    <ligand>
        <name>substrate</name>
    </ligand>
</feature>
<gene>
    <name evidence="5 10" type="primary">pyrF</name>
    <name evidence="10" type="ORF">N5910_02890</name>
</gene>
<keyword evidence="2 5" id="KW-0210">Decarboxylase</keyword>
<feature type="active site" description="For OMPdecase activity" evidence="6">
    <location>
        <position position="67"/>
    </location>
</feature>
<dbReference type="InterPro" id="IPR001754">
    <property type="entry name" value="OMPdeCOase_dom"/>
</dbReference>
<feature type="binding site" evidence="5 7">
    <location>
        <position position="34"/>
    </location>
    <ligand>
        <name>substrate</name>
    </ligand>
</feature>
<comment type="subunit">
    <text evidence="5">Homodimer.</text>
</comment>
<evidence type="ECO:0000256" key="5">
    <source>
        <dbReference type="HAMAP-Rule" id="MF_01200"/>
    </source>
</evidence>
<dbReference type="NCBIfam" id="TIGR01740">
    <property type="entry name" value="pyrF"/>
    <property type="match status" value="1"/>
</dbReference>
<accession>A0A9E7RVS6</accession>
<dbReference type="NCBIfam" id="NF010386">
    <property type="entry name" value="PRK13813.1"/>
    <property type="match status" value="1"/>
</dbReference>
<dbReference type="PANTHER" id="PTHR32119">
    <property type="entry name" value="OROTIDINE 5'-PHOSPHATE DECARBOXYLASE"/>
    <property type="match status" value="1"/>
</dbReference>
<dbReference type="InterPro" id="IPR013785">
    <property type="entry name" value="Aldolase_TIM"/>
</dbReference>
<dbReference type="InterPro" id="IPR047595">
    <property type="entry name" value="OMPdecase_arc"/>
</dbReference>
<evidence type="ECO:0000256" key="2">
    <source>
        <dbReference type="ARBA" id="ARBA00022793"/>
    </source>
</evidence>
<feature type="binding site" evidence="5">
    <location>
        <begin position="172"/>
        <end position="182"/>
    </location>
    <ligand>
        <name>substrate</name>
    </ligand>
</feature>
<feature type="binding site" evidence="5">
    <location>
        <begin position="62"/>
        <end position="71"/>
    </location>
    <ligand>
        <name>substrate</name>
    </ligand>
</feature>
<dbReference type="Gene3D" id="3.20.20.70">
    <property type="entry name" value="Aldolase class I"/>
    <property type="match status" value="1"/>
</dbReference>
<feature type="binding site" evidence="5 7">
    <location>
        <position position="194"/>
    </location>
    <ligand>
        <name>substrate</name>
    </ligand>
</feature>
<sequence length="216" mass="23126">MDVKNRIILAMDLMDLDEALRVAEDVSGYINTIKIGYPLVLSEGPDVMGAFRENFDCRIIADFKVADIPETNEKICAATFRAGADAIIVHGFTGPDSVTSCMQVADEMGGDIFLLTEMSHPGAEMFIQGAADDIARMGVDLGVRNFVGPSTRIKRLSRLREIIGDDSFLISPGVGAQGGDPAETLEFADAIIVGRSIYLADNPEAAVKGIIKSIKG</sequence>
<evidence type="ECO:0000259" key="9">
    <source>
        <dbReference type="SMART" id="SM00934"/>
    </source>
</evidence>
<evidence type="ECO:0000256" key="6">
    <source>
        <dbReference type="PIRSR" id="PIRSR614732-1"/>
    </source>
</evidence>
<evidence type="ECO:0000256" key="8">
    <source>
        <dbReference type="RuleBase" id="RU000512"/>
    </source>
</evidence>
<dbReference type="EC" id="4.1.1.23" evidence="5"/>
<comment type="function">
    <text evidence="5">Catalyzes the decarboxylation of orotidine 5'-monophosphate (OMP) to uridine 5'-monophosphate (UMP).</text>
</comment>
<dbReference type="SMART" id="SM00934">
    <property type="entry name" value="OMPdecase"/>
    <property type="match status" value="1"/>
</dbReference>
<evidence type="ECO:0000256" key="7">
    <source>
        <dbReference type="PIRSR" id="PIRSR614732-2"/>
    </source>
</evidence>
<dbReference type="GO" id="GO:0005829">
    <property type="term" value="C:cytosol"/>
    <property type="evidence" value="ECO:0007669"/>
    <property type="project" value="TreeGrafter"/>
</dbReference>
<feature type="binding site" evidence="5 7">
    <location>
        <position position="119"/>
    </location>
    <ligand>
        <name>substrate</name>
    </ligand>
</feature>
<dbReference type="EMBL" id="CP104550">
    <property type="protein sequence ID" value="UXH32252.1"/>
    <property type="molecule type" value="Genomic_DNA"/>
</dbReference>
<dbReference type="AlphaFoldDB" id="A0A9E7RVS6"/>
<keyword evidence="3 5" id="KW-0665">Pyrimidine biosynthesis</keyword>
<dbReference type="GO" id="GO:0044205">
    <property type="term" value="P:'de novo' UMP biosynthetic process"/>
    <property type="evidence" value="ECO:0007669"/>
    <property type="project" value="UniProtKB-UniRule"/>
</dbReference>
<dbReference type="RefSeq" id="WP_261599749.1">
    <property type="nucleotide sequence ID" value="NZ_CP104550.1"/>
</dbReference>
<feature type="active site" description="Proton donor" evidence="5">
    <location>
        <position position="64"/>
    </location>
</feature>
<name>A0A9E7RVS6_METWO</name>
<feature type="domain" description="Orotidine 5'-phosphate decarboxylase" evidence="9">
    <location>
        <begin position="6"/>
        <end position="210"/>
    </location>
</feature>
<comment type="pathway">
    <text evidence="1 5 8">Pyrimidine metabolism; UMP biosynthesis via de novo pathway; UMP from orotate: step 2/2.</text>
</comment>
<protein>
    <recommendedName>
        <fullName evidence="5">Orotidine 5'-phosphate decarboxylase</fullName>
        <ecNumber evidence="5">4.1.1.23</ecNumber>
    </recommendedName>
    <alternativeName>
        <fullName evidence="5">OMP decarboxylase</fullName>
        <shortName evidence="5">OMPDCase</shortName>
        <shortName evidence="5">OMPdecase</shortName>
    </alternativeName>
</protein>
<feature type="active site" description="For OMPdecase activity" evidence="6">
    <location>
        <position position="62"/>
    </location>
</feature>